<protein>
    <submittedName>
        <fullName evidence="1">21553_t:CDS:1</fullName>
    </submittedName>
</protein>
<proteinExistence type="predicted"/>
<sequence length="66" mass="7756">TILSLDPMFPPNSGNLTDVRILPFGGYAVITRVYNEQNYKFTLDLYDEDDNLSKYDYPFETIYCKF</sequence>
<organism evidence="1 2">
    <name type="scientific">Gigaspora margarita</name>
    <dbReference type="NCBI Taxonomy" id="4874"/>
    <lineage>
        <taxon>Eukaryota</taxon>
        <taxon>Fungi</taxon>
        <taxon>Fungi incertae sedis</taxon>
        <taxon>Mucoromycota</taxon>
        <taxon>Glomeromycotina</taxon>
        <taxon>Glomeromycetes</taxon>
        <taxon>Diversisporales</taxon>
        <taxon>Gigasporaceae</taxon>
        <taxon>Gigaspora</taxon>
    </lineage>
</organism>
<gene>
    <name evidence="1" type="ORF">GMARGA_LOCUS22931</name>
</gene>
<evidence type="ECO:0000313" key="2">
    <source>
        <dbReference type="Proteomes" id="UP000789901"/>
    </source>
</evidence>
<evidence type="ECO:0000313" key="1">
    <source>
        <dbReference type="EMBL" id="CAG8800210.1"/>
    </source>
</evidence>
<reference evidence="1 2" key="1">
    <citation type="submission" date="2021-06" db="EMBL/GenBank/DDBJ databases">
        <authorList>
            <person name="Kallberg Y."/>
            <person name="Tangrot J."/>
            <person name="Rosling A."/>
        </authorList>
    </citation>
    <scope>NUCLEOTIDE SEQUENCE [LARGE SCALE GENOMIC DNA]</scope>
    <source>
        <strain evidence="1 2">120-4 pot B 10/14</strain>
    </source>
</reference>
<accession>A0ABN7VUS1</accession>
<name>A0ABN7VUS1_GIGMA</name>
<comment type="caution">
    <text evidence="1">The sequence shown here is derived from an EMBL/GenBank/DDBJ whole genome shotgun (WGS) entry which is preliminary data.</text>
</comment>
<feature type="non-terminal residue" evidence="1">
    <location>
        <position position="1"/>
    </location>
</feature>
<dbReference type="EMBL" id="CAJVQB010022712">
    <property type="protein sequence ID" value="CAG8800210.1"/>
    <property type="molecule type" value="Genomic_DNA"/>
</dbReference>
<dbReference type="Proteomes" id="UP000789901">
    <property type="component" value="Unassembled WGS sequence"/>
</dbReference>
<keyword evidence="2" id="KW-1185">Reference proteome</keyword>